<keyword evidence="3 8" id="KW-0472">Membrane</keyword>
<keyword evidence="11" id="KW-1185">Reference proteome</keyword>
<feature type="transmembrane region" description="Helical" evidence="8">
    <location>
        <begin position="225"/>
        <end position="248"/>
    </location>
</feature>
<evidence type="ECO:0000256" key="1">
    <source>
        <dbReference type="ARBA" id="ARBA00022692"/>
    </source>
</evidence>
<organism evidence="10 11">
    <name type="scientific">Paramormyrops kingsleyae</name>
    <dbReference type="NCBI Taxonomy" id="1676925"/>
    <lineage>
        <taxon>Eukaryota</taxon>
        <taxon>Metazoa</taxon>
        <taxon>Chordata</taxon>
        <taxon>Craniata</taxon>
        <taxon>Vertebrata</taxon>
        <taxon>Euteleostomi</taxon>
        <taxon>Actinopterygii</taxon>
        <taxon>Neopterygii</taxon>
        <taxon>Teleostei</taxon>
        <taxon>Osteoglossocephala</taxon>
        <taxon>Osteoglossomorpha</taxon>
        <taxon>Osteoglossiformes</taxon>
        <taxon>Mormyridae</taxon>
        <taxon>Paramormyrops</taxon>
    </lineage>
</organism>
<reference evidence="10" key="1">
    <citation type="submission" date="2025-08" db="UniProtKB">
        <authorList>
            <consortium name="Ensembl"/>
        </authorList>
    </citation>
    <scope>IDENTIFICATION</scope>
</reference>
<evidence type="ECO:0000259" key="9">
    <source>
        <dbReference type="PROSITE" id="PS50850"/>
    </source>
</evidence>
<comment type="subcellular location">
    <subcellularLocation>
        <location evidence="4">Basal cell membrane</location>
        <topology evidence="4">Multi-pass membrane protein</topology>
    </subcellularLocation>
</comment>
<accession>A0A3B3QEL5</accession>
<feature type="domain" description="Major facilitator superfamily (MFS) profile" evidence="9">
    <location>
        <begin position="85"/>
        <end position="511"/>
    </location>
</feature>
<keyword evidence="1 8" id="KW-0812">Transmembrane</keyword>
<feature type="transmembrane region" description="Helical" evidence="8">
    <location>
        <begin position="254"/>
        <end position="272"/>
    </location>
</feature>
<feature type="transmembrane region" description="Helical" evidence="8">
    <location>
        <begin position="168"/>
        <end position="191"/>
    </location>
</feature>
<dbReference type="Ensembl" id="ENSPKIT00000029181.1">
    <property type="protein sequence ID" value="ENSPKIP00000005187.1"/>
    <property type="gene ID" value="ENSPKIG00000021962.1"/>
</dbReference>
<evidence type="ECO:0000313" key="10">
    <source>
        <dbReference type="Ensembl" id="ENSPKIP00000005187.1"/>
    </source>
</evidence>
<name>A0A3B3QEL5_9TELE</name>
<dbReference type="PANTHER" id="PTHR24064">
    <property type="entry name" value="SOLUTE CARRIER FAMILY 22 MEMBER"/>
    <property type="match status" value="1"/>
</dbReference>
<feature type="transmembrane region" description="Helical" evidence="8">
    <location>
        <begin position="197"/>
        <end position="218"/>
    </location>
</feature>
<dbReference type="FunFam" id="1.20.1250.20:FF:000023">
    <property type="entry name" value="Solute carrier family 22 member 6"/>
    <property type="match status" value="1"/>
</dbReference>
<feature type="transmembrane region" description="Helical" evidence="8">
    <location>
        <begin position="486"/>
        <end position="506"/>
    </location>
</feature>
<dbReference type="Gene3D" id="1.20.1250.20">
    <property type="entry name" value="MFS general substrate transporter like domains"/>
    <property type="match status" value="1"/>
</dbReference>
<dbReference type="InterPro" id="IPR005828">
    <property type="entry name" value="MFS_sugar_transport-like"/>
</dbReference>
<evidence type="ECO:0000256" key="5">
    <source>
        <dbReference type="ARBA" id="ARBA00039897"/>
    </source>
</evidence>
<evidence type="ECO:0000313" key="11">
    <source>
        <dbReference type="Proteomes" id="UP000261540"/>
    </source>
</evidence>
<feature type="transmembrane region" description="Helical" evidence="8">
    <location>
        <begin position="140"/>
        <end position="159"/>
    </location>
</feature>
<dbReference type="AlphaFoldDB" id="A0A3B3QEL5"/>
<dbReference type="GeneTree" id="ENSGT00940000154922"/>
<evidence type="ECO:0000256" key="8">
    <source>
        <dbReference type="SAM" id="Phobius"/>
    </source>
</evidence>
<dbReference type="PROSITE" id="PS50850">
    <property type="entry name" value="MFS"/>
    <property type="match status" value="1"/>
</dbReference>
<feature type="transmembrane region" description="Helical" evidence="8">
    <location>
        <begin position="398"/>
        <end position="417"/>
    </location>
</feature>
<sequence length="548" mass="61206">MKFENLLAEINGFGKYQILLFLLLLIPRFTLPCHFLLNIFIGAVPSHHCDIHVLDDGEVFENFTQEQRMIVSIPAEEDGSPSSCQMFSQPQFHLLHGVSNATAEPAVPCQNGWVYDTGTFASTIATEWNLVCARKGISKATATIFFVGVMIGSVVFGILSDKFGRRPLLLVSYVSSIVFGLTSAFSSSYVMFAITRFFTGFALTGISIISIVLSVEWVDIEHRTFIGVFGSICWSVGNMILAGIAYAVNDWRPLLITVTVPLVFSVITWWWIPESARWLIANGKVEKAHFYLQKCAKCNRKAEVIANIKSEALLSIINVHNEDKSYTYLDLVRTPKMRRLALYTGIVWYGVASTYYGISLNVTGFGLNIYLTHFIYAAIEIPSKVCVYFCLDKLGRRYCQAGALILTGTCIAVNIFLPKDLWHFRTVIAVLGKGLSEASFTTVFLYTTELYPTVLRQNGVGYTNFMARMGGSVAPLILLLEDVWKPLPQVILCVVAMLSGFVAMLLRETHHTRLPETIEDIEQTRKLSVHVPVQEIDTPLKAIPREVS</sequence>
<dbReference type="SUPFAM" id="SSF103473">
    <property type="entry name" value="MFS general substrate transporter"/>
    <property type="match status" value="1"/>
</dbReference>
<protein>
    <recommendedName>
        <fullName evidence="5">Solute carrier family 22 member 6</fullName>
    </recommendedName>
    <alternativeName>
        <fullName evidence="7">Organic anion transporter 1</fullName>
    </alternativeName>
    <alternativeName>
        <fullName evidence="6">Renal organic anion transporter 1</fullName>
    </alternativeName>
</protein>
<evidence type="ECO:0000256" key="3">
    <source>
        <dbReference type="ARBA" id="ARBA00023136"/>
    </source>
</evidence>
<dbReference type="OrthoDB" id="2544694at2759"/>
<dbReference type="STRING" id="1676925.ENSPKIP00000005187"/>
<evidence type="ECO:0000256" key="6">
    <source>
        <dbReference type="ARBA" id="ARBA00041768"/>
    </source>
</evidence>
<dbReference type="Pfam" id="PF00083">
    <property type="entry name" value="Sugar_tr"/>
    <property type="match status" value="1"/>
</dbReference>
<proteinExistence type="predicted"/>
<dbReference type="InterPro" id="IPR020846">
    <property type="entry name" value="MFS_dom"/>
</dbReference>
<dbReference type="GO" id="GO:0009925">
    <property type="term" value="C:basal plasma membrane"/>
    <property type="evidence" value="ECO:0007669"/>
    <property type="project" value="UniProtKB-SubCell"/>
</dbReference>
<evidence type="ECO:0000256" key="4">
    <source>
        <dbReference type="ARBA" id="ARBA00034696"/>
    </source>
</evidence>
<keyword evidence="2 8" id="KW-1133">Transmembrane helix</keyword>
<evidence type="ECO:0000256" key="2">
    <source>
        <dbReference type="ARBA" id="ARBA00022989"/>
    </source>
</evidence>
<dbReference type="InterPro" id="IPR036259">
    <property type="entry name" value="MFS_trans_sf"/>
</dbReference>
<feature type="transmembrane region" description="Helical" evidence="8">
    <location>
        <begin position="20"/>
        <end position="41"/>
    </location>
</feature>
<dbReference type="Proteomes" id="UP000261540">
    <property type="component" value="Unplaced"/>
</dbReference>
<feature type="transmembrane region" description="Helical" evidence="8">
    <location>
        <begin position="340"/>
        <end position="358"/>
    </location>
</feature>
<reference evidence="10" key="2">
    <citation type="submission" date="2025-09" db="UniProtKB">
        <authorList>
            <consortium name="Ensembl"/>
        </authorList>
    </citation>
    <scope>IDENTIFICATION</scope>
</reference>
<feature type="transmembrane region" description="Helical" evidence="8">
    <location>
        <begin position="370"/>
        <end position="391"/>
    </location>
</feature>
<dbReference type="GO" id="GO:0022857">
    <property type="term" value="F:transmembrane transporter activity"/>
    <property type="evidence" value="ECO:0007669"/>
    <property type="project" value="InterPro"/>
</dbReference>
<evidence type="ECO:0000256" key="7">
    <source>
        <dbReference type="ARBA" id="ARBA00042362"/>
    </source>
</evidence>